<dbReference type="InterPro" id="IPR013784">
    <property type="entry name" value="Carb-bd-like_fold"/>
</dbReference>
<evidence type="ECO:0000256" key="2">
    <source>
        <dbReference type="ARBA" id="ARBA00023136"/>
    </source>
</evidence>
<evidence type="ECO:0000313" key="6">
    <source>
        <dbReference type="EMBL" id="GHF83462.1"/>
    </source>
</evidence>
<dbReference type="Gene3D" id="2.60.40.1120">
    <property type="entry name" value="Carboxypeptidase-like, regulatory domain"/>
    <property type="match status" value="1"/>
</dbReference>
<evidence type="ECO:0000313" key="7">
    <source>
        <dbReference type="Proteomes" id="UP000623842"/>
    </source>
</evidence>
<dbReference type="InterPro" id="IPR037066">
    <property type="entry name" value="Plug_dom_sf"/>
</dbReference>
<evidence type="ECO:0000256" key="1">
    <source>
        <dbReference type="ARBA" id="ARBA00004442"/>
    </source>
</evidence>
<dbReference type="EMBL" id="BNCK01000002">
    <property type="protein sequence ID" value="GHF83462.1"/>
    <property type="molecule type" value="Genomic_DNA"/>
</dbReference>
<dbReference type="GO" id="GO:0030246">
    <property type="term" value="F:carbohydrate binding"/>
    <property type="evidence" value="ECO:0007669"/>
    <property type="project" value="InterPro"/>
</dbReference>
<dbReference type="Gene3D" id="2.40.170.20">
    <property type="entry name" value="TonB-dependent receptor, beta-barrel domain"/>
    <property type="match status" value="1"/>
</dbReference>
<dbReference type="Proteomes" id="UP000623842">
    <property type="component" value="Unassembled WGS sequence"/>
</dbReference>
<dbReference type="AlphaFoldDB" id="A0A919BCL6"/>
<sequence length="980" mass="108472">MKLTKVALCIGLGLSAIATAHAATDIRGKVLSEATGSSVEGVVVTAKSNVMPKPRTAVTRADGSYSLPALLPGFYELSFKAKDGSVQTAQVQVYLDQTSKLNMVLAGATDTTEVITVTGSYVVREGDSALTNSIGSKAIESLPVGQDFRDMMKLIPGVQYSENSTLGVNAGGSGRDNKYGFDGVDVSLPMFGNLSAEPSTHDIAHVSMDRGGAKAIGFNRSGGVAVNSKSKSGTNEFQGNIEYKIQNKNFVADRDIENKELAKYTTDKTWISANISGPLIEDELFFYGSFYRPEVTRENKVTAYGPAKDYLSVREEYFGKLTWAPTEDLLLDLSYRTSDRDGRGQSVGSLDQDSTSNGDDATQDILLFEGSYLINDMTTLSFKYSEFDYETAGAPDTVFSDVNPRIGNSLPLDQLDQIGLFTVPSLDEDSDVYDNIRAQQLIDKYGYVGDDGAKRGGGSIGGDSQFNNQNFYRDSFEIALDHQLEIGDSYHNLHFGFQYKENKEVLSRLSNGWGSISFIGGKQVDNYDGEEAVFYRARVQQMSLESDSGDVVAPITSSSKSYNIEFNDTIEHGDFVYNLGFVISKDVLYGQDLKANSSNVSGYEIALGHKYKMHTVDFKDTFQPRLGITWNYAEDATLFANYASYNPEASSLARAASWARNSQKTIDVLFDENGDYLANVPASGSSGKFFQKGIKPKRIDEITLGASKSVTDRLFVKGHVRQRKLSHPWEDTPNDARLYGEYGPFGGVPSYIADKGLYIENLSEMRAEVGGSSYVIAELDGAKNTYYEVSLEAEYSADRYFASVSYTWSHYYGNYDQDITSGNSDGNLFIGSSNLADGKGRQLWDGKYGKLNGDKPHVFKAYGYYTTDWEANVGAYFVYQSGDVWETWDGEVYGFSSDTIRYSEPAGSRRERSHWQMDLNYTQNFTVFDNYTVKFRADLFNVFDRQTGYNYNPYVETDTYGKARNLINARRLQLSVNIGF</sequence>
<comment type="subcellular location">
    <subcellularLocation>
        <location evidence="1">Cell outer membrane</location>
    </subcellularLocation>
</comment>
<dbReference type="SUPFAM" id="SSF49452">
    <property type="entry name" value="Starch-binding domain-like"/>
    <property type="match status" value="1"/>
</dbReference>
<evidence type="ECO:0000256" key="4">
    <source>
        <dbReference type="SAM" id="MobiDB-lite"/>
    </source>
</evidence>
<dbReference type="Pfam" id="PF13620">
    <property type="entry name" value="CarboxypepD_reg"/>
    <property type="match status" value="1"/>
</dbReference>
<dbReference type="Gene3D" id="2.170.130.10">
    <property type="entry name" value="TonB-dependent receptor, plug domain"/>
    <property type="match status" value="1"/>
</dbReference>
<feature type="signal peptide" evidence="5">
    <location>
        <begin position="1"/>
        <end position="22"/>
    </location>
</feature>
<dbReference type="RefSeq" id="WP_189767604.1">
    <property type="nucleotide sequence ID" value="NZ_BNCK01000002.1"/>
</dbReference>
<gene>
    <name evidence="6" type="ORF">GCM10017161_08450</name>
</gene>
<reference evidence="6" key="1">
    <citation type="journal article" date="2014" name="Int. J. Syst. Evol. Microbiol.">
        <title>Complete genome sequence of Corynebacterium casei LMG S-19264T (=DSM 44701T), isolated from a smear-ripened cheese.</title>
        <authorList>
            <consortium name="US DOE Joint Genome Institute (JGI-PGF)"/>
            <person name="Walter F."/>
            <person name="Albersmeier A."/>
            <person name="Kalinowski J."/>
            <person name="Ruckert C."/>
        </authorList>
    </citation>
    <scope>NUCLEOTIDE SEQUENCE</scope>
    <source>
        <strain evidence="6">KCTC 42731</strain>
    </source>
</reference>
<keyword evidence="2" id="KW-0472">Membrane</keyword>
<dbReference type="InterPro" id="IPR036942">
    <property type="entry name" value="Beta-barrel_TonB_sf"/>
</dbReference>
<protein>
    <recommendedName>
        <fullName evidence="8">TonB-dependent receptor</fullName>
    </recommendedName>
</protein>
<feature type="region of interest" description="Disordered" evidence="4">
    <location>
        <begin position="339"/>
        <end position="358"/>
    </location>
</feature>
<organism evidence="6 7">
    <name type="scientific">Thalassotalea marina</name>
    <dbReference type="NCBI Taxonomy" id="1673741"/>
    <lineage>
        <taxon>Bacteria</taxon>
        <taxon>Pseudomonadati</taxon>
        <taxon>Pseudomonadota</taxon>
        <taxon>Gammaproteobacteria</taxon>
        <taxon>Alteromonadales</taxon>
        <taxon>Colwelliaceae</taxon>
        <taxon>Thalassotalea</taxon>
    </lineage>
</organism>
<feature type="compositionally biased region" description="Polar residues" evidence="4">
    <location>
        <begin position="346"/>
        <end position="358"/>
    </location>
</feature>
<dbReference type="SUPFAM" id="SSF56935">
    <property type="entry name" value="Porins"/>
    <property type="match status" value="1"/>
</dbReference>
<accession>A0A919BCL6</accession>
<name>A0A919BCL6_9GAMM</name>
<evidence type="ECO:0000256" key="5">
    <source>
        <dbReference type="SAM" id="SignalP"/>
    </source>
</evidence>
<evidence type="ECO:0000256" key="3">
    <source>
        <dbReference type="ARBA" id="ARBA00023237"/>
    </source>
</evidence>
<keyword evidence="7" id="KW-1185">Reference proteome</keyword>
<reference evidence="6" key="2">
    <citation type="submission" date="2020-09" db="EMBL/GenBank/DDBJ databases">
        <authorList>
            <person name="Sun Q."/>
            <person name="Kim S."/>
        </authorList>
    </citation>
    <scope>NUCLEOTIDE SEQUENCE</scope>
    <source>
        <strain evidence="6">KCTC 42731</strain>
    </source>
</reference>
<keyword evidence="5" id="KW-0732">Signal</keyword>
<proteinExistence type="predicted"/>
<keyword evidence="3" id="KW-0998">Cell outer membrane</keyword>
<comment type="caution">
    <text evidence="6">The sequence shown here is derived from an EMBL/GenBank/DDBJ whole genome shotgun (WGS) entry which is preliminary data.</text>
</comment>
<dbReference type="GO" id="GO:0009279">
    <property type="term" value="C:cell outer membrane"/>
    <property type="evidence" value="ECO:0007669"/>
    <property type="project" value="UniProtKB-SubCell"/>
</dbReference>
<feature type="chain" id="PRO_5037893474" description="TonB-dependent receptor" evidence="5">
    <location>
        <begin position="23"/>
        <end position="980"/>
    </location>
</feature>
<evidence type="ECO:0008006" key="8">
    <source>
        <dbReference type="Google" id="ProtNLM"/>
    </source>
</evidence>